<dbReference type="AlphaFoldDB" id="A0A3P3QQN2"/>
<dbReference type="GO" id="GO:0046872">
    <property type="term" value="F:metal ion binding"/>
    <property type="evidence" value="ECO:0007669"/>
    <property type="project" value="UniProtKB-KW"/>
</dbReference>
<accession>A0A3P3QQN2</accession>
<name>A0A3P3QQN2_9GAMM</name>
<dbReference type="Gene3D" id="1.10.150.240">
    <property type="entry name" value="Putative phosphatase, domain 2"/>
    <property type="match status" value="1"/>
</dbReference>
<comment type="caution">
    <text evidence="5">The sequence shown here is derived from an EMBL/GenBank/DDBJ whole genome shotgun (WGS) entry which is preliminary data.</text>
</comment>
<evidence type="ECO:0000256" key="3">
    <source>
        <dbReference type="ARBA" id="ARBA00022842"/>
    </source>
</evidence>
<dbReference type="Proteomes" id="UP000276260">
    <property type="component" value="Unassembled WGS sequence"/>
</dbReference>
<evidence type="ECO:0000313" key="6">
    <source>
        <dbReference type="Proteomes" id="UP000276260"/>
    </source>
</evidence>
<dbReference type="InterPro" id="IPR006439">
    <property type="entry name" value="HAD-SF_hydro_IA"/>
</dbReference>
<dbReference type="GO" id="GO:0005829">
    <property type="term" value="C:cytosol"/>
    <property type="evidence" value="ECO:0007669"/>
    <property type="project" value="TreeGrafter"/>
</dbReference>
<reference evidence="5 6" key="1">
    <citation type="submission" date="2018-11" db="EMBL/GenBank/DDBJ databases">
        <title>Draft genome analysis of Rheinheimera mesophila isolated from an industrial waste site.</title>
        <authorList>
            <person name="Yu Q."/>
            <person name="Qi Y."/>
            <person name="Zhang H."/>
            <person name="Lu Y."/>
            <person name="Pu J."/>
        </authorList>
    </citation>
    <scope>NUCLEOTIDE SEQUENCE [LARGE SCALE GENOMIC DNA]</scope>
    <source>
        <strain evidence="5 6">IITR13</strain>
    </source>
</reference>
<gene>
    <name evidence="5" type="ORF">EIK76_01395</name>
</gene>
<dbReference type="GO" id="GO:0008967">
    <property type="term" value="F:phosphoglycolate phosphatase activity"/>
    <property type="evidence" value="ECO:0007669"/>
    <property type="project" value="TreeGrafter"/>
</dbReference>
<sequence length="222" mass="24702">MKKLLPKPAAVLFDLDGTLVDTAQDLGAALNFVLRQHGMPEKSYEEYRPMASHGAKGLLQLGFGEAIHEIDFGKARQSLLDYYHQHSGVHSRLFPGAAELFAVLEARNIPWAIVTNKPYKLAAKVQRQLPALLNSRLLLGGDSLAQRKPDPTPLWMAAHYMQVSATSCWYIGDAERDIEAGRRAGMHTVMCDFGYIGPEDKTELWGADLHISDLTDLIQYLD</sequence>
<dbReference type="EMBL" id="RRCF01000001">
    <property type="protein sequence ID" value="RRJ22770.1"/>
    <property type="molecule type" value="Genomic_DNA"/>
</dbReference>
<dbReference type="InterPro" id="IPR023198">
    <property type="entry name" value="PGP-like_dom2"/>
</dbReference>
<dbReference type="SUPFAM" id="SSF56784">
    <property type="entry name" value="HAD-like"/>
    <property type="match status" value="1"/>
</dbReference>
<dbReference type="SFLD" id="SFLDG01129">
    <property type="entry name" value="C1.5:_HAD__Beta-PGM__Phosphata"/>
    <property type="match status" value="1"/>
</dbReference>
<dbReference type="InterPro" id="IPR050155">
    <property type="entry name" value="HAD-like_hydrolase_sf"/>
</dbReference>
<evidence type="ECO:0000313" key="5">
    <source>
        <dbReference type="EMBL" id="RRJ22770.1"/>
    </source>
</evidence>
<dbReference type="InterPro" id="IPR023214">
    <property type="entry name" value="HAD_sf"/>
</dbReference>
<dbReference type="PANTHER" id="PTHR43434:SF23">
    <property type="entry name" value="PHOSPHOGLYCOLATE PHOSPHATASE"/>
    <property type="match status" value="1"/>
</dbReference>
<dbReference type="GO" id="GO:0006281">
    <property type="term" value="P:DNA repair"/>
    <property type="evidence" value="ECO:0007669"/>
    <property type="project" value="TreeGrafter"/>
</dbReference>
<organism evidence="5 6">
    <name type="scientific">Rheinheimera mesophila</name>
    <dbReference type="NCBI Taxonomy" id="1547515"/>
    <lineage>
        <taxon>Bacteria</taxon>
        <taxon>Pseudomonadati</taxon>
        <taxon>Pseudomonadota</taxon>
        <taxon>Gammaproteobacteria</taxon>
        <taxon>Chromatiales</taxon>
        <taxon>Chromatiaceae</taxon>
        <taxon>Rheinheimera</taxon>
    </lineage>
</organism>
<protein>
    <submittedName>
        <fullName evidence="5">HAD family hydrolase</fullName>
    </submittedName>
</protein>
<keyword evidence="4" id="KW-0119">Carbohydrate metabolism</keyword>
<dbReference type="Pfam" id="PF13419">
    <property type="entry name" value="HAD_2"/>
    <property type="match status" value="1"/>
</dbReference>
<dbReference type="NCBIfam" id="TIGR01549">
    <property type="entry name" value="HAD-SF-IA-v1"/>
    <property type="match status" value="1"/>
</dbReference>
<dbReference type="Gene3D" id="3.40.50.1000">
    <property type="entry name" value="HAD superfamily/HAD-like"/>
    <property type="match status" value="1"/>
</dbReference>
<evidence type="ECO:0000256" key="2">
    <source>
        <dbReference type="ARBA" id="ARBA00022801"/>
    </source>
</evidence>
<keyword evidence="1" id="KW-0479">Metal-binding</keyword>
<keyword evidence="2 5" id="KW-0378">Hydrolase</keyword>
<dbReference type="RefSeq" id="WP_046521520.1">
    <property type="nucleotide sequence ID" value="NZ_LAVS01000098.1"/>
</dbReference>
<dbReference type="PANTHER" id="PTHR43434">
    <property type="entry name" value="PHOSPHOGLYCOLATE PHOSPHATASE"/>
    <property type="match status" value="1"/>
</dbReference>
<keyword evidence="6" id="KW-1185">Reference proteome</keyword>
<evidence type="ECO:0000256" key="4">
    <source>
        <dbReference type="ARBA" id="ARBA00023277"/>
    </source>
</evidence>
<dbReference type="SFLD" id="SFLDS00003">
    <property type="entry name" value="Haloacid_Dehalogenase"/>
    <property type="match status" value="1"/>
</dbReference>
<dbReference type="OrthoDB" id="9776368at2"/>
<dbReference type="InterPro" id="IPR041492">
    <property type="entry name" value="HAD_2"/>
</dbReference>
<proteinExistence type="predicted"/>
<dbReference type="InterPro" id="IPR036412">
    <property type="entry name" value="HAD-like_sf"/>
</dbReference>
<keyword evidence="3" id="KW-0460">Magnesium</keyword>
<evidence type="ECO:0000256" key="1">
    <source>
        <dbReference type="ARBA" id="ARBA00022723"/>
    </source>
</evidence>